<dbReference type="Pfam" id="PF05721">
    <property type="entry name" value="PhyH"/>
    <property type="match status" value="1"/>
</dbReference>
<dbReference type="GO" id="GO:0016706">
    <property type="term" value="F:2-oxoglutarate-dependent dioxygenase activity"/>
    <property type="evidence" value="ECO:0007669"/>
    <property type="project" value="UniProtKB-ARBA"/>
</dbReference>
<reference evidence="1 2" key="1">
    <citation type="submission" date="2018-06" db="EMBL/GenBank/DDBJ databases">
        <title>Paenibacillus montanisoli sp. nov., isolated from mountain area soil.</title>
        <authorList>
            <person name="Wu M."/>
        </authorList>
    </citation>
    <scope>NUCLEOTIDE SEQUENCE [LARGE SCALE GENOMIC DNA]</scope>
    <source>
        <strain evidence="1 2">RA17</strain>
    </source>
</reference>
<accession>A0A328U7A9</accession>
<dbReference type="InterPro" id="IPR008775">
    <property type="entry name" value="Phytyl_CoA_dOase-like"/>
</dbReference>
<dbReference type="Gene3D" id="2.60.120.620">
    <property type="entry name" value="q2cbj1_9rhob like domain"/>
    <property type="match status" value="1"/>
</dbReference>
<dbReference type="EMBL" id="QLUW01000002">
    <property type="protein sequence ID" value="RAP75906.1"/>
    <property type="molecule type" value="Genomic_DNA"/>
</dbReference>
<keyword evidence="2" id="KW-1185">Reference proteome</keyword>
<proteinExistence type="predicted"/>
<dbReference type="GO" id="GO:0005506">
    <property type="term" value="F:iron ion binding"/>
    <property type="evidence" value="ECO:0007669"/>
    <property type="project" value="UniProtKB-ARBA"/>
</dbReference>
<evidence type="ECO:0000313" key="1">
    <source>
        <dbReference type="EMBL" id="RAP75906.1"/>
    </source>
</evidence>
<evidence type="ECO:0008006" key="3">
    <source>
        <dbReference type="Google" id="ProtNLM"/>
    </source>
</evidence>
<comment type="caution">
    <text evidence="1">The sequence shown here is derived from an EMBL/GenBank/DDBJ whole genome shotgun (WGS) entry which is preliminary data.</text>
</comment>
<dbReference type="PANTHER" id="PTHR20883">
    <property type="entry name" value="PHYTANOYL-COA DIOXYGENASE DOMAIN CONTAINING 1"/>
    <property type="match status" value="1"/>
</dbReference>
<dbReference type="AlphaFoldDB" id="A0A328U7A9"/>
<organism evidence="1 2">
    <name type="scientific">Paenibacillus montanisoli</name>
    <dbReference type="NCBI Taxonomy" id="2081970"/>
    <lineage>
        <taxon>Bacteria</taxon>
        <taxon>Bacillati</taxon>
        <taxon>Bacillota</taxon>
        <taxon>Bacilli</taxon>
        <taxon>Bacillales</taxon>
        <taxon>Paenibacillaceae</taxon>
        <taxon>Paenibacillus</taxon>
    </lineage>
</organism>
<gene>
    <name evidence="1" type="ORF">DL346_10775</name>
</gene>
<dbReference type="PANTHER" id="PTHR20883:SF48">
    <property type="entry name" value="ECTOINE DIOXYGENASE"/>
    <property type="match status" value="1"/>
</dbReference>
<name>A0A328U7A9_9BACL</name>
<sequence>MSVIFRKIDLAVLTFDFAIRMGICSRYGSRKSGCAVQRRRGMPVASSMIKEQFQMNGYYVLNRLFTEEEAAELKKEAQNVLDKNGVDKSGVYVGMAVASPLFKEAAAHPLLVKALEEIIGDHVIFLSDKVVFKNATTDFGSPWHQDYPYWYGSHKYSVWIALDDATIENGCLRIVPGSHHSNMEHADFTGREEGFSNRLKDEDIKPETIVDLTASRGDAIIFHDLLFHASYPNRSGKDRWALISTYKDGNLEDPDYAWAKAAFRVNGQ</sequence>
<dbReference type="Proteomes" id="UP000249260">
    <property type="component" value="Unassembled WGS sequence"/>
</dbReference>
<evidence type="ECO:0000313" key="2">
    <source>
        <dbReference type="Proteomes" id="UP000249260"/>
    </source>
</evidence>
<dbReference type="SUPFAM" id="SSF51197">
    <property type="entry name" value="Clavaminate synthase-like"/>
    <property type="match status" value="1"/>
</dbReference>
<dbReference type="OrthoDB" id="9791262at2"/>
<protein>
    <recommendedName>
        <fullName evidence="3">Phytanoyl-CoA dioxygenase family protein</fullName>
    </recommendedName>
</protein>